<dbReference type="NCBIfam" id="TIGR03519">
    <property type="entry name" value="T9SS_PorP_fam"/>
    <property type="match status" value="1"/>
</dbReference>
<protein>
    <submittedName>
        <fullName evidence="1">PorP/SprF family type IX secretion system membrane protein</fullName>
    </submittedName>
</protein>
<dbReference type="Pfam" id="PF11751">
    <property type="entry name" value="PorP_SprF"/>
    <property type="match status" value="1"/>
</dbReference>
<organism evidence="1 2">
    <name type="scientific">Pontibacter silvestris</name>
    <dbReference type="NCBI Taxonomy" id="2305183"/>
    <lineage>
        <taxon>Bacteria</taxon>
        <taxon>Pseudomonadati</taxon>
        <taxon>Bacteroidota</taxon>
        <taxon>Cytophagia</taxon>
        <taxon>Cytophagales</taxon>
        <taxon>Hymenobacteraceae</taxon>
        <taxon>Pontibacter</taxon>
    </lineage>
</organism>
<accession>A0ABW4X0B4</accession>
<evidence type="ECO:0000313" key="2">
    <source>
        <dbReference type="Proteomes" id="UP001597369"/>
    </source>
</evidence>
<sequence length="326" mass="36668">MKRYYSVEMMGKAVYKRVVAVSLVLVGLLFCIGEASAQLMPMGAQYYHNQYLGNPAFVGTDEGLNLFLSHRNAFTGMPGNPVSQVLTVAYQKEQAGFGLTASNDKSGFFKRSRIVGTYAYHLPLDDDEQELHFGISLGFMSEQIDNSLVIGTVDDELVARFNERQTYVDGDFGMVYTNGNITLQAAIPNLNKFLKKEVYSAVDRSTFLTAVSYKVPAHQDALLIEPKLTYRGVKGFNYFWDFGTNVQFANNQFNVMATYHSNKAATFGLGLTYREMFIQGLYTYQLAEAQPYVNGNFEINLSVSLFKNKKVIVEETIEEQDESTDY</sequence>
<evidence type="ECO:0000313" key="1">
    <source>
        <dbReference type="EMBL" id="MFD2067425.1"/>
    </source>
</evidence>
<dbReference type="EMBL" id="JBHUHV010000035">
    <property type="protein sequence ID" value="MFD2067425.1"/>
    <property type="molecule type" value="Genomic_DNA"/>
</dbReference>
<gene>
    <name evidence="1" type="ORF">ACFSKU_11070</name>
</gene>
<dbReference type="InterPro" id="IPR019861">
    <property type="entry name" value="PorP/SprF_Bacteroidetes"/>
</dbReference>
<comment type="caution">
    <text evidence="1">The sequence shown here is derived from an EMBL/GenBank/DDBJ whole genome shotgun (WGS) entry which is preliminary data.</text>
</comment>
<proteinExistence type="predicted"/>
<dbReference type="RefSeq" id="WP_229962880.1">
    <property type="nucleotide sequence ID" value="NZ_JAJJWI010000037.1"/>
</dbReference>
<reference evidence="2" key="1">
    <citation type="journal article" date="2019" name="Int. J. Syst. Evol. Microbiol.">
        <title>The Global Catalogue of Microorganisms (GCM) 10K type strain sequencing project: providing services to taxonomists for standard genome sequencing and annotation.</title>
        <authorList>
            <consortium name="The Broad Institute Genomics Platform"/>
            <consortium name="The Broad Institute Genome Sequencing Center for Infectious Disease"/>
            <person name="Wu L."/>
            <person name="Ma J."/>
        </authorList>
    </citation>
    <scope>NUCLEOTIDE SEQUENCE [LARGE SCALE GENOMIC DNA]</scope>
    <source>
        <strain evidence="2">JCM 16545</strain>
    </source>
</reference>
<keyword evidence="2" id="KW-1185">Reference proteome</keyword>
<dbReference type="Proteomes" id="UP001597369">
    <property type="component" value="Unassembled WGS sequence"/>
</dbReference>
<name>A0ABW4X0B4_9BACT</name>